<proteinExistence type="predicted"/>
<evidence type="ECO:0000256" key="1">
    <source>
        <dbReference type="SAM" id="Phobius"/>
    </source>
</evidence>
<protein>
    <submittedName>
        <fullName evidence="2">Uncharacterized protein</fullName>
    </submittedName>
</protein>
<dbReference type="eggNOG" id="ENOG50306TF">
    <property type="taxonomic scope" value="Bacteria"/>
</dbReference>
<evidence type="ECO:0000313" key="4">
    <source>
        <dbReference type="Proteomes" id="UP000013781"/>
    </source>
</evidence>
<evidence type="ECO:0000313" key="5">
    <source>
        <dbReference type="Proteomes" id="UP000014157"/>
    </source>
</evidence>
<feature type="transmembrane region" description="Helical" evidence="1">
    <location>
        <begin position="7"/>
        <end position="26"/>
    </location>
</feature>
<sequence length="999" mass="112652">MKKLRWGYLFAGIIVGIVSGTIITIFNNNTTIEAKKTEDNSRIIIDKDTDTPLSIPKNSTRLYEGELKNNLNYHDFVQNNLATRTLNKGDINLWSNRDRAITPIATQKLDNGNYLIALRGTQKSRGGSITFVEVDENGSVQNSYDEIDPGLQGYSRLNGMLEKTTTGTYLSYGFKTPRNAPRAELFFEIDLTKTVDGQLSVTSHPATQLVKEFGTPHEIRFFGKDGDNGDIFIGGFVSDTKPGTLSPFKIPIGTFNIEDRIATYDLSLNNNTPKEIKDYYKEKGVSLTNLSHIIPMDIIKLANGDYFSIINYYDHFVNIDTSLVSTVQIFDANGARKKTILPDEIAKGNSTGYDEGYVIKVEDSFVYYFIKDGAKSYIKQYNFDTQTTKTIRTFPKETYLKIAINEDNSVSFYGYASSLLEDDFKGFYDVAGNFIVFGVMKGINSDESFKIENLTPNPVNKNVLINYVDRVDRDKYFISGSTTATNFGIPTLPSSPNYSPYFMGLYGSVIHKEDFSPAIFASGNVTLNIKDSDLSDQKVLDNWLLTGSKNGTPSDPLAIKVTDTIDLKNPVLGDTVQERQVWLNQRINRNFEQPNRAIDWPALGFDLTRSGPQSVTYFVSDSQKQLTSSSRWVNAITDQTVAEKELYLDATNFSIPLKDVKQSIPTKEKFKELAQTMSWNQVTHEIYEDGKNLTFSDNVTVDQNQLKELQNAKEAKPYPVDVTITIDLDPGGIENNLVTVTNRVWVFVTTKNTTVDPNTSLVIYADDYTLPLQSAKSETLKNLYEHGNVKVYDYYDTNHETVSPLPTIADSHDTEGLSTETLEVITDAQEPSVVTPKIYYTWDKGTSYTLPDVTLYAELLLHTRQVILDDLGELPIPKNGYLRLSYGNNEINITSTSDSEKNDPAYTTSTIDFKHVSAGNLINVDLVIPEYYKYKGYTVSYENISHRSTDLIEQKFKYNLINDPYEIWLTLYIEAKKTGSPNPYSWDYQKNKFGKITIK</sequence>
<keyword evidence="1" id="KW-1133">Transmembrane helix</keyword>
<evidence type="ECO:0000313" key="2">
    <source>
        <dbReference type="EMBL" id="EOH98407.1"/>
    </source>
</evidence>
<dbReference type="PATRIC" id="fig|1158609.3.peg.2312"/>
<comment type="caution">
    <text evidence="2">The sequence shown here is derived from an EMBL/GenBank/DDBJ whole genome shotgun (WGS) entry which is preliminary data.</text>
</comment>
<reference evidence="2 4" key="1">
    <citation type="submission" date="2013-02" db="EMBL/GenBank/DDBJ databases">
        <title>The Genome Sequence of Enterococcus moraviensis BAA-383.</title>
        <authorList>
            <consortium name="The Broad Institute Genome Sequencing Platform"/>
            <consortium name="The Broad Institute Genome Sequencing Center for Infectious Disease"/>
            <person name="Earl A.M."/>
            <person name="Gilmore M.S."/>
            <person name="Lebreton F."/>
            <person name="Walker B."/>
            <person name="Young S.K."/>
            <person name="Zeng Q."/>
            <person name="Gargeya S."/>
            <person name="Fitzgerald M."/>
            <person name="Haas B."/>
            <person name="Abouelleil A."/>
            <person name="Alvarado L."/>
            <person name="Arachchi H.M."/>
            <person name="Berlin A.M."/>
            <person name="Chapman S.B."/>
            <person name="Dewar J."/>
            <person name="Goldberg J."/>
            <person name="Griggs A."/>
            <person name="Gujja S."/>
            <person name="Hansen M."/>
            <person name="Howarth C."/>
            <person name="Imamovic A."/>
            <person name="Larimer J."/>
            <person name="McCowan C."/>
            <person name="Murphy C."/>
            <person name="Neiman D."/>
            <person name="Pearson M."/>
            <person name="Priest M."/>
            <person name="Roberts A."/>
            <person name="Saif S."/>
            <person name="Shea T."/>
            <person name="Sisk P."/>
            <person name="Sykes S."/>
            <person name="Wortman J."/>
            <person name="Nusbaum C."/>
            <person name="Birren B."/>
        </authorList>
    </citation>
    <scope>NUCLEOTIDE SEQUENCE [LARGE SCALE GENOMIC DNA]</scope>
    <source>
        <strain evidence="2 4">ATCC BAA-383</strain>
    </source>
</reference>
<gene>
    <name evidence="3" type="ORF">I586_01537</name>
    <name evidence="2" type="ORF">UAY_02364</name>
</gene>
<evidence type="ECO:0000313" key="3">
    <source>
        <dbReference type="EMBL" id="EOT71730.1"/>
    </source>
</evidence>
<name>R2QPG9_9ENTE</name>
<dbReference type="AlphaFoldDB" id="R2QPG9"/>
<dbReference type="EMBL" id="AJAS01000017">
    <property type="protein sequence ID" value="EOH98407.1"/>
    <property type="molecule type" value="Genomic_DNA"/>
</dbReference>
<keyword evidence="5" id="KW-1185">Reference proteome</keyword>
<organism evidence="2 4">
    <name type="scientific">Enterococcus moraviensis ATCC BAA-383</name>
    <dbReference type="NCBI Taxonomy" id="1158609"/>
    <lineage>
        <taxon>Bacteria</taxon>
        <taxon>Bacillati</taxon>
        <taxon>Bacillota</taxon>
        <taxon>Bacilli</taxon>
        <taxon>Lactobacillales</taxon>
        <taxon>Enterococcaceae</taxon>
        <taxon>Enterococcus</taxon>
    </lineage>
</organism>
<dbReference type="Proteomes" id="UP000014157">
    <property type="component" value="Unassembled WGS sequence"/>
</dbReference>
<dbReference type="RefSeq" id="WP_010765731.1">
    <property type="nucleotide sequence ID" value="NZ_ASWB01000002.1"/>
</dbReference>
<dbReference type="OrthoDB" id="2170847at2"/>
<dbReference type="Proteomes" id="UP000013781">
    <property type="component" value="Unassembled WGS sequence"/>
</dbReference>
<accession>R2QPG9</accession>
<dbReference type="HOGENOM" id="CLU_285721_0_0_9"/>
<dbReference type="EMBL" id="ASWB01000002">
    <property type="protein sequence ID" value="EOT71730.1"/>
    <property type="molecule type" value="Genomic_DNA"/>
</dbReference>
<reference evidence="3 5" key="2">
    <citation type="submission" date="2013-03" db="EMBL/GenBank/DDBJ databases">
        <title>The Genome Sequence of Enterococcus moraviensis BAA-383 (PacBio/Illumina hybrid assembly).</title>
        <authorList>
            <consortium name="The Broad Institute Genomics Platform"/>
            <consortium name="The Broad Institute Genome Sequencing Center for Infectious Disease"/>
            <person name="Earl A."/>
            <person name="Russ C."/>
            <person name="Gilmore M."/>
            <person name="Surin D."/>
            <person name="Walker B."/>
            <person name="Young S."/>
            <person name="Zeng Q."/>
            <person name="Gargeya S."/>
            <person name="Fitzgerald M."/>
            <person name="Haas B."/>
            <person name="Abouelleil A."/>
            <person name="Allen A.W."/>
            <person name="Alvarado L."/>
            <person name="Arachchi H.M."/>
            <person name="Berlin A.M."/>
            <person name="Chapman S.B."/>
            <person name="Gainer-Dewar J."/>
            <person name="Goldberg J."/>
            <person name="Griggs A."/>
            <person name="Gujja S."/>
            <person name="Hansen M."/>
            <person name="Howarth C."/>
            <person name="Imamovic A."/>
            <person name="Ireland A."/>
            <person name="Larimer J."/>
            <person name="McCowan C."/>
            <person name="Murphy C."/>
            <person name="Pearson M."/>
            <person name="Poon T.W."/>
            <person name="Priest M."/>
            <person name="Roberts A."/>
            <person name="Saif S."/>
            <person name="Shea T."/>
            <person name="Sisk P."/>
            <person name="Sykes S."/>
            <person name="Wortman J."/>
            <person name="Nusbaum C."/>
            <person name="Birren B."/>
        </authorList>
    </citation>
    <scope>NUCLEOTIDE SEQUENCE [LARGE SCALE GENOMIC DNA]</scope>
    <source>
        <strain evidence="3 5">ATCC BAA-383</strain>
    </source>
</reference>
<keyword evidence="1" id="KW-0472">Membrane</keyword>
<keyword evidence="1" id="KW-0812">Transmembrane</keyword>